<reference evidence="4 5" key="1">
    <citation type="submission" date="2016-07" db="EMBL/GenBank/DDBJ databases">
        <title>Complete genome sequence of Bradyrhizobium icense LMTR 13T, a potential inoculant strain isolated from lima bean (Phaseolus lunatus) in Peru.</title>
        <authorList>
            <person name="Ormeno-Orrillo E."/>
            <person name="Duran D."/>
            <person name="Rogel M.A."/>
            <person name="Rey L."/>
            <person name="Imperial J."/>
            <person name="Ruiz-Argueso T."/>
            <person name="Martinez-Romero E."/>
        </authorList>
    </citation>
    <scope>NUCLEOTIDE SEQUENCE [LARGE SCALE GENOMIC DNA]</scope>
    <source>
        <strain evidence="4 5">LMTR 13</strain>
    </source>
</reference>
<dbReference type="STRING" id="1274631.LMTR13_09095"/>
<dbReference type="Gene3D" id="3.30.930.30">
    <property type="match status" value="1"/>
</dbReference>
<evidence type="ECO:0000313" key="4">
    <source>
        <dbReference type="EMBL" id="ANW00301.1"/>
    </source>
</evidence>
<dbReference type="InterPro" id="IPR005053">
    <property type="entry name" value="MobA_MobL"/>
</dbReference>
<dbReference type="AlphaFoldDB" id="A0A1B1UC38"/>
<evidence type="ECO:0000256" key="1">
    <source>
        <dbReference type="ARBA" id="ARBA00010873"/>
    </source>
</evidence>
<dbReference type="EMBL" id="CP016428">
    <property type="protein sequence ID" value="ANW00301.1"/>
    <property type="molecule type" value="Genomic_DNA"/>
</dbReference>
<feature type="domain" description="MobA/MobL protein" evidence="3">
    <location>
        <begin position="23"/>
        <end position="190"/>
    </location>
</feature>
<protein>
    <recommendedName>
        <fullName evidence="3">MobA/MobL protein domain-containing protein</fullName>
    </recommendedName>
</protein>
<sequence length="412" mass="45878">MPIPFGRATVVRITGKSDLSRTIAYIARAAIRAVKRRKIYNYTHLKGDLVHHEVLLPPGAPDDLRSCNVFANSLDFAELRKMRTPPTQRERQVQVAVTVVIALPPASEVALHEAAEILRRIVITARGPQDLPIHLAIHRKIINLHGHATYALRPIHPDGSWGLKVRDKFIHLRKSQYQPNKAHVAEDFSWHELSRDIHQAYFVERGIDLVVDPAAPCPGTHIRPFEYANGEFHNEVSQQQIEQQRQELHAANLAIIHGSPTKLVETLLKGRASVQIGELRRLCARFIDNEAQQEAEVDRILSDQNIVSLAESADGQEAGHATTRRTMRLLTRAIGLVENATTEVRAITGPDHEAVLAQIVEWAEIEQDMFKPPLIIGLALSDCDSSKEALAALEPLTGTIDMAVTARAGERK</sequence>
<accession>A0A1B1UC38</accession>
<evidence type="ECO:0000259" key="3">
    <source>
        <dbReference type="Pfam" id="PF03389"/>
    </source>
</evidence>
<dbReference type="RefSeq" id="WP_065727582.1">
    <property type="nucleotide sequence ID" value="NZ_CP016428.1"/>
</dbReference>
<dbReference type="OrthoDB" id="8256159at2"/>
<keyword evidence="2" id="KW-0184">Conjugation</keyword>
<keyword evidence="5" id="KW-1185">Reference proteome</keyword>
<dbReference type="Proteomes" id="UP000092839">
    <property type="component" value="Chromosome"/>
</dbReference>
<gene>
    <name evidence="4" type="ORF">LMTR13_09095</name>
</gene>
<evidence type="ECO:0000313" key="5">
    <source>
        <dbReference type="Proteomes" id="UP000092839"/>
    </source>
</evidence>
<dbReference type="KEGG" id="bic:LMTR13_09095"/>
<organism evidence="4 5">
    <name type="scientific">Bradyrhizobium icense</name>
    <dbReference type="NCBI Taxonomy" id="1274631"/>
    <lineage>
        <taxon>Bacteria</taxon>
        <taxon>Pseudomonadati</taxon>
        <taxon>Pseudomonadota</taxon>
        <taxon>Alphaproteobacteria</taxon>
        <taxon>Hyphomicrobiales</taxon>
        <taxon>Nitrobacteraceae</taxon>
        <taxon>Bradyrhizobium</taxon>
    </lineage>
</organism>
<dbReference type="Pfam" id="PF03389">
    <property type="entry name" value="MobA_MobL"/>
    <property type="match status" value="1"/>
</dbReference>
<name>A0A1B1UC38_9BRAD</name>
<comment type="similarity">
    <text evidence="1">Belongs to the MobA/MobL family.</text>
</comment>
<proteinExistence type="inferred from homology"/>
<evidence type="ECO:0000256" key="2">
    <source>
        <dbReference type="ARBA" id="ARBA00022971"/>
    </source>
</evidence>